<reference evidence="2" key="1">
    <citation type="journal article" date="2020" name="Nature">
        <title>Giant virus diversity and host interactions through global metagenomics.</title>
        <authorList>
            <person name="Schulz F."/>
            <person name="Roux S."/>
            <person name="Paez-Espino D."/>
            <person name="Jungbluth S."/>
            <person name="Walsh D.A."/>
            <person name="Denef V.J."/>
            <person name="McMahon K.D."/>
            <person name="Konstantinidis K.T."/>
            <person name="Eloe-Fadrosh E.A."/>
            <person name="Kyrpides N.C."/>
            <person name="Woyke T."/>
        </authorList>
    </citation>
    <scope>NUCLEOTIDE SEQUENCE</scope>
    <source>
        <strain evidence="2">GVMAG-M-3300023179-103</strain>
    </source>
</reference>
<protein>
    <submittedName>
        <fullName evidence="2">Uncharacterized protein</fullName>
    </submittedName>
</protein>
<dbReference type="EMBL" id="MN739698">
    <property type="protein sequence ID" value="QHT21927.1"/>
    <property type="molecule type" value="Genomic_DNA"/>
</dbReference>
<evidence type="ECO:0000256" key="1">
    <source>
        <dbReference type="SAM" id="Phobius"/>
    </source>
</evidence>
<proteinExistence type="predicted"/>
<name>A0A6C0DYH9_9ZZZZ</name>
<accession>A0A6C0DYH9</accession>
<keyword evidence="1" id="KW-1133">Transmembrane helix</keyword>
<organism evidence="2">
    <name type="scientific">viral metagenome</name>
    <dbReference type="NCBI Taxonomy" id="1070528"/>
    <lineage>
        <taxon>unclassified sequences</taxon>
        <taxon>metagenomes</taxon>
        <taxon>organismal metagenomes</taxon>
    </lineage>
</organism>
<dbReference type="AlphaFoldDB" id="A0A6C0DYH9"/>
<keyword evidence="1" id="KW-0472">Membrane</keyword>
<feature type="transmembrane region" description="Helical" evidence="1">
    <location>
        <begin position="12"/>
        <end position="35"/>
    </location>
</feature>
<sequence>MLPPNITKSIKLSMPFLIPFGLTTILCKTINNFIIAKKNKKN</sequence>
<keyword evidence="1" id="KW-0812">Transmembrane</keyword>
<evidence type="ECO:0000313" key="2">
    <source>
        <dbReference type="EMBL" id="QHT21927.1"/>
    </source>
</evidence>